<dbReference type="AlphaFoldDB" id="A0A9W4E956"/>
<dbReference type="EMBL" id="CAJSLV010000068">
    <property type="protein sequence ID" value="CAG6395981.1"/>
    <property type="molecule type" value="Genomic_DNA"/>
</dbReference>
<feature type="transmembrane region" description="Helical" evidence="1">
    <location>
        <begin position="111"/>
        <end position="131"/>
    </location>
</feature>
<evidence type="ECO:0000256" key="1">
    <source>
        <dbReference type="SAM" id="Phobius"/>
    </source>
</evidence>
<reference evidence="2" key="1">
    <citation type="submission" date="2021-05" db="EMBL/GenBank/DDBJ databases">
        <authorList>
            <person name="Arsene-Ploetze F."/>
        </authorList>
    </citation>
    <scope>NUCLEOTIDE SEQUENCE</scope>
    <source>
        <strain evidence="2">DSM 42138</strain>
    </source>
</reference>
<dbReference type="RefSeq" id="WP_251493635.1">
    <property type="nucleotide sequence ID" value="NZ_CAJSLV010000068.1"/>
</dbReference>
<feature type="transmembrane region" description="Helical" evidence="1">
    <location>
        <begin position="183"/>
        <end position="204"/>
    </location>
</feature>
<evidence type="ECO:0000313" key="3">
    <source>
        <dbReference type="Proteomes" id="UP001152519"/>
    </source>
</evidence>
<comment type="caution">
    <text evidence="2">The sequence shown here is derived from an EMBL/GenBank/DDBJ whole genome shotgun (WGS) entry which is preliminary data.</text>
</comment>
<keyword evidence="1" id="KW-0812">Transmembrane</keyword>
<gene>
    <name evidence="2" type="ORF">SCOCK_380058</name>
</gene>
<feature type="transmembrane region" description="Helical" evidence="1">
    <location>
        <begin position="31"/>
        <end position="53"/>
    </location>
</feature>
<evidence type="ECO:0000313" key="2">
    <source>
        <dbReference type="EMBL" id="CAG6395981.1"/>
    </source>
</evidence>
<feature type="transmembrane region" description="Helical" evidence="1">
    <location>
        <begin position="65"/>
        <end position="83"/>
    </location>
</feature>
<keyword evidence="1" id="KW-0472">Membrane</keyword>
<protein>
    <recommendedName>
        <fullName evidence="4">DUF624 domain-containing protein</fullName>
    </recommendedName>
</protein>
<evidence type="ECO:0008006" key="4">
    <source>
        <dbReference type="Google" id="ProtNLM"/>
    </source>
</evidence>
<accession>A0A9W4E956</accession>
<proteinExistence type="predicted"/>
<keyword evidence="3" id="KW-1185">Reference proteome</keyword>
<dbReference type="Proteomes" id="UP001152519">
    <property type="component" value="Unassembled WGS sequence"/>
</dbReference>
<organism evidence="2 3">
    <name type="scientific">Actinacidiphila cocklensis</name>
    <dbReference type="NCBI Taxonomy" id="887465"/>
    <lineage>
        <taxon>Bacteria</taxon>
        <taxon>Bacillati</taxon>
        <taxon>Actinomycetota</taxon>
        <taxon>Actinomycetes</taxon>
        <taxon>Kitasatosporales</taxon>
        <taxon>Streptomycetaceae</taxon>
        <taxon>Actinacidiphila</taxon>
    </lineage>
</organism>
<keyword evidence="1" id="KW-1133">Transmembrane helix</keyword>
<name>A0A9W4E956_9ACTN</name>
<sequence>MTSPTAASGGARRRLPTNVSLGSWELLWSHVHQVLVVNAGVAIGCLPLLAALAATHQPWRHPVPFTLLWLCVGPALAGAFGYLERAADDGADTAHAVELPRAYRRLFRRAAALWVPYALLAAVSGTDAVLLRHTAVGLAVCPALALVAVLSALSGVHAMALAAGEPQQRRLTPAGYLAAPYGLLRRGPLALTNLVLLLAAAALVDRSPLLGLATLPGCALYVVWRNVRAAHAGAGAGNGS</sequence>
<feature type="transmembrane region" description="Helical" evidence="1">
    <location>
        <begin position="143"/>
        <end position="163"/>
    </location>
</feature>